<keyword evidence="2" id="KW-1185">Reference proteome</keyword>
<proteinExistence type="predicted"/>
<dbReference type="Proteomes" id="UP001148662">
    <property type="component" value="Unassembled WGS sequence"/>
</dbReference>
<reference evidence="1" key="1">
    <citation type="submission" date="2022-07" db="EMBL/GenBank/DDBJ databases">
        <title>Genome Sequence of Phlebia brevispora.</title>
        <authorList>
            <person name="Buettner E."/>
        </authorList>
    </citation>
    <scope>NUCLEOTIDE SEQUENCE</scope>
    <source>
        <strain evidence="1">MPL23</strain>
    </source>
</reference>
<organism evidence="1 2">
    <name type="scientific">Phlebia brevispora</name>
    <dbReference type="NCBI Taxonomy" id="194682"/>
    <lineage>
        <taxon>Eukaryota</taxon>
        <taxon>Fungi</taxon>
        <taxon>Dikarya</taxon>
        <taxon>Basidiomycota</taxon>
        <taxon>Agaricomycotina</taxon>
        <taxon>Agaricomycetes</taxon>
        <taxon>Polyporales</taxon>
        <taxon>Meruliaceae</taxon>
        <taxon>Phlebia</taxon>
    </lineage>
</organism>
<gene>
    <name evidence="1" type="ORF">NM688_g6244</name>
</gene>
<evidence type="ECO:0000313" key="2">
    <source>
        <dbReference type="Proteomes" id="UP001148662"/>
    </source>
</evidence>
<accession>A0ACC1SI74</accession>
<evidence type="ECO:0000313" key="1">
    <source>
        <dbReference type="EMBL" id="KAJ3540310.1"/>
    </source>
</evidence>
<sequence length="334" mass="37599">MASSNNLQTMDVVVDTPRVIDGVSVKMAARRYAPSGSTTASSRGLTLVFGHGIGSHKEQWEPVIETLYKSQAAADPNSLLIREIWTIDFQDHGDSATLNEVLFQRADFQITSMDWAEALADFCKRMNSTRFFGDQSSIPYESLILVEPTLLGRSISKSDFKLWQAQVKATAKGALKRRDEWDSYEAALAYCTKRFPWTGWDPRVVKIFVEKGLRPIREGSLQVTLKCPKPLEAQAYDVDPESLFLALDRIQELCDKRPIHVIFGEIHDFIPEAGKLFAMNLGNGRKVKSVSWIPKAGHFIHQQQPDALAQRIWQILVQHESGGTADLFAYKSRL</sequence>
<comment type="caution">
    <text evidence="1">The sequence shown here is derived from an EMBL/GenBank/DDBJ whole genome shotgun (WGS) entry which is preliminary data.</text>
</comment>
<name>A0ACC1SI74_9APHY</name>
<protein>
    <submittedName>
        <fullName evidence="1">Uncharacterized protein</fullName>
    </submittedName>
</protein>
<dbReference type="EMBL" id="JANHOG010001257">
    <property type="protein sequence ID" value="KAJ3540310.1"/>
    <property type="molecule type" value="Genomic_DNA"/>
</dbReference>